<protein>
    <submittedName>
        <fullName evidence="1">Uncharacterized protein</fullName>
    </submittedName>
</protein>
<comment type="caution">
    <text evidence="1">The sequence shown here is derived from an EMBL/GenBank/DDBJ whole genome shotgun (WGS) entry which is preliminary data.</text>
</comment>
<evidence type="ECO:0000313" key="1">
    <source>
        <dbReference type="EMBL" id="KAJ7955800.1"/>
    </source>
</evidence>
<reference evidence="1" key="1">
    <citation type="journal article" date="2023" name="Science">
        <title>Elucidation of the pathway for biosynthesis of saponin adjuvants from the soapbark tree.</title>
        <authorList>
            <person name="Reed J."/>
            <person name="Orme A."/>
            <person name="El-Demerdash A."/>
            <person name="Owen C."/>
            <person name="Martin L.B.B."/>
            <person name="Misra R.C."/>
            <person name="Kikuchi S."/>
            <person name="Rejzek M."/>
            <person name="Martin A.C."/>
            <person name="Harkess A."/>
            <person name="Leebens-Mack J."/>
            <person name="Louveau T."/>
            <person name="Stephenson M.J."/>
            <person name="Osbourn A."/>
        </authorList>
    </citation>
    <scope>NUCLEOTIDE SEQUENCE</scope>
    <source>
        <strain evidence="1">S10</strain>
    </source>
</reference>
<accession>A0AAD7PIB4</accession>
<dbReference type="Proteomes" id="UP001163823">
    <property type="component" value="Chromosome 9"/>
</dbReference>
<name>A0AAD7PIB4_QUISA</name>
<keyword evidence="2" id="KW-1185">Reference proteome</keyword>
<dbReference type="EMBL" id="JARAOO010000009">
    <property type="protein sequence ID" value="KAJ7955800.1"/>
    <property type="molecule type" value="Genomic_DNA"/>
</dbReference>
<dbReference type="AlphaFoldDB" id="A0AAD7PIB4"/>
<organism evidence="1 2">
    <name type="scientific">Quillaja saponaria</name>
    <name type="common">Soap bark tree</name>
    <dbReference type="NCBI Taxonomy" id="32244"/>
    <lineage>
        <taxon>Eukaryota</taxon>
        <taxon>Viridiplantae</taxon>
        <taxon>Streptophyta</taxon>
        <taxon>Embryophyta</taxon>
        <taxon>Tracheophyta</taxon>
        <taxon>Spermatophyta</taxon>
        <taxon>Magnoliopsida</taxon>
        <taxon>eudicotyledons</taxon>
        <taxon>Gunneridae</taxon>
        <taxon>Pentapetalae</taxon>
        <taxon>rosids</taxon>
        <taxon>fabids</taxon>
        <taxon>Fabales</taxon>
        <taxon>Quillajaceae</taxon>
        <taxon>Quillaja</taxon>
    </lineage>
</organism>
<evidence type="ECO:0000313" key="2">
    <source>
        <dbReference type="Proteomes" id="UP001163823"/>
    </source>
</evidence>
<sequence length="90" mass="10947">MNILLDFCHSHSRTDTFELQKWVLFEKQNASPFKDIILIKKKTILLFQREDWFFKCSLLIQLPSTQYQVLFTLHLYLSHSPKAHFFFFFT</sequence>
<dbReference type="KEGG" id="qsa:O6P43_022332"/>
<gene>
    <name evidence="1" type="ORF">O6P43_022332</name>
</gene>
<proteinExistence type="predicted"/>